<dbReference type="AlphaFoldDB" id="A0A2N0R1L9"/>
<dbReference type="GO" id="GO:0004674">
    <property type="term" value="F:protein serine/threonine kinase activity"/>
    <property type="evidence" value="ECO:0007669"/>
    <property type="project" value="UniProtKB-KW"/>
</dbReference>
<reference evidence="9 10" key="1">
    <citation type="submission" date="2017-10" db="EMBL/GenBank/DDBJ databases">
        <title>Extensive intraspecific genome diversity in a model arbuscular mycorrhizal fungus.</title>
        <authorList>
            <person name="Chen E.C.H."/>
            <person name="Morin E."/>
            <person name="Baudet D."/>
            <person name="Noel J."/>
            <person name="Ndikumana S."/>
            <person name="Charron P."/>
            <person name="St-Onge C."/>
            <person name="Giorgi J."/>
            <person name="Grigoriev I.V."/>
            <person name="Roux C."/>
            <person name="Martin F.M."/>
            <person name="Corradi N."/>
        </authorList>
    </citation>
    <scope>NUCLEOTIDE SEQUENCE [LARGE SCALE GENOMIC DNA]</scope>
    <source>
        <strain evidence="9 10">A1</strain>
    </source>
</reference>
<evidence type="ECO:0000256" key="7">
    <source>
        <dbReference type="PROSITE-ProRule" id="PRU10141"/>
    </source>
</evidence>
<evidence type="ECO:0000256" key="4">
    <source>
        <dbReference type="ARBA" id="ARBA00022741"/>
    </source>
</evidence>
<comment type="caution">
    <text evidence="9">The sequence shown here is derived from an EMBL/GenBank/DDBJ whole genome shotgun (WGS) entry which is preliminary data.</text>
</comment>
<organism evidence="9 10">
    <name type="scientific">Rhizophagus irregularis</name>
    <dbReference type="NCBI Taxonomy" id="588596"/>
    <lineage>
        <taxon>Eukaryota</taxon>
        <taxon>Fungi</taxon>
        <taxon>Fungi incertae sedis</taxon>
        <taxon>Mucoromycota</taxon>
        <taxon>Glomeromycotina</taxon>
        <taxon>Glomeromycetes</taxon>
        <taxon>Glomerales</taxon>
        <taxon>Glomeraceae</taxon>
        <taxon>Rhizophagus</taxon>
    </lineage>
</organism>
<comment type="similarity">
    <text evidence="1">Belongs to the protein kinase superfamily. TKL Ser/Thr protein kinase family.</text>
</comment>
<dbReference type="PROSITE" id="PS00107">
    <property type="entry name" value="PROTEIN_KINASE_ATP"/>
    <property type="match status" value="1"/>
</dbReference>
<keyword evidence="6 7" id="KW-0067">ATP-binding</keyword>
<dbReference type="VEuPathDB" id="FungiDB:RhiirA1_472873"/>
<dbReference type="InterPro" id="IPR000719">
    <property type="entry name" value="Prot_kinase_dom"/>
</dbReference>
<evidence type="ECO:0000256" key="2">
    <source>
        <dbReference type="ARBA" id="ARBA00022527"/>
    </source>
</evidence>
<accession>A0A2N0R1L9</accession>
<dbReference type="GO" id="GO:0005524">
    <property type="term" value="F:ATP binding"/>
    <property type="evidence" value="ECO:0007669"/>
    <property type="project" value="UniProtKB-UniRule"/>
</dbReference>
<dbReference type="EMBL" id="LLXH01001898">
    <property type="protein sequence ID" value="PKC57198.1"/>
    <property type="molecule type" value="Genomic_DNA"/>
</dbReference>
<dbReference type="InterPro" id="IPR001245">
    <property type="entry name" value="Ser-Thr/Tyr_kinase_cat_dom"/>
</dbReference>
<evidence type="ECO:0000256" key="3">
    <source>
        <dbReference type="ARBA" id="ARBA00022679"/>
    </source>
</evidence>
<dbReference type="PANTHER" id="PTHR46485:SF5">
    <property type="entry name" value="CENTER DIVIDER, ISOFORM A"/>
    <property type="match status" value="1"/>
</dbReference>
<protein>
    <submittedName>
        <fullName evidence="9">Kinase-like protein</fullName>
    </submittedName>
</protein>
<evidence type="ECO:0000256" key="5">
    <source>
        <dbReference type="ARBA" id="ARBA00022777"/>
    </source>
</evidence>
<evidence type="ECO:0000313" key="9">
    <source>
        <dbReference type="EMBL" id="PKC57198.1"/>
    </source>
</evidence>
<keyword evidence="3" id="KW-0808">Transferase</keyword>
<name>A0A2N0R1L9_9GLOM</name>
<feature type="binding site" evidence="7">
    <location>
        <position position="36"/>
    </location>
    <ligand>
        <name>ATP</name>
        <dbReference type="ChEBI" id="CHEBI:30616"/>
    </ligand>
</feature>
<proteinExistence type="inferred from homology"/>
<gene>
    <name evidence="9" type="ORF">RhiirA1_472873</name>
</gene>
<dbReference type="PANTHER" id="PTHR46485">
    <property type="entry name" value="LIM DOMAIN KINASE 1"/>
    <property type="match status" value="1"/>
</dbReference>
<dbReference type="InterPro" id="IPR017441">
    <property type="entry name" value="Protein_kinase_ATP_BS"/>
</dbReference>
<evidence type="ECO:0000256" key="6">
    <source>
        <dbReference type="ARBA" id="ARBA00022840"/>
    </source>
</evidence>
<sequence>MSQNIEIQGAEKIGSGAFGKVYRAKWKNLGQYLALKSFFNLNDVTLKKLSMKKYYMNIKLQLLIQFHNNIISFYGITKFEPVIEYADGSSLRNYLKKNFHNLTWNDKYNLAYQLASAVLCLHSKGIVHRDLHSGNVLVHKTLSN</sequence>
<dbReference type="PROSITE" id="PS50011">
    <property type="entry name" value="PROTEIN_KINASE_DOM"/>
    <property type="match status" value="1"/>
</dbReference>
<feature type="domain" description="Protein kinase" evidence="8">
    <location>
        <begin position="7"/>
        <end position="144"/>
    </location>
</feature>
<dbReference type="Gene3D" id="1.10.510.10">
    <property type="entry name" value="Transferase(Phosphotransferase) domain 1"/>
    <property type="match status" value="1"/>
</dbReference>
<dbReference type="InterPro" id="IPR050940">
    <property type="entry name" value="Actin_reg-Ser/Thr_kinase"/>
</dbReference>
<dbReference type="InterPro" id="IPR011009">
    <property type="entry name" value="Kinase-like_dom_sf"/>
</dbReference>
<keyword evidence="2" id="KW-0723">Serine/threonine-protein kinase</keyword>
<keyword evidence="5 9" id="KW-0418">Kinase</keyword>
<evidence type="ECO:0000259" key="8">
    <source>
        <dbReference type="PROSITE" id="PS50011"/>
    </source>
</evidence>
<reference evidence="9 10" key="2">
    <citation type="submission" date="2017-10" db="EMBL/GenBank/DDBJ databases">
        <title>Genome analyses suggest a sexual origin of heterokaryosis in a supposedly ancient asexual fungus.</title>
        <authorList>
            <person name="Corradi N."/>
            <person name="Sedzielewska K."/>
            <person name="Noel J."/>
            <person name="Charron P."/>
            <person name="Farinelli L."/>
            <person name="Marton T."/>
            <person name="Kruger M."/>
            <person name="Pelin A."/>
            <person name="Brachmann A."/>
            <person name="Corradi N."/>
        </authorList>
    </citation>
    <scope>NUCLEOTIDE SEQUENCE [LARGE SCALE GENOMIC DNA]</scope>
    <source>
        <strain evidence="9 10">A1</strain>
    </source>
</reference>
<dbReference type="Proteomes" id="UP000232688">
    <property type="component" value="Unassembled WGS sequence"/>
</dbReference>
<dbReference type="Pfam" id="PF07714">
    <property type="entry name" value="PK_Tyr_Ser-Thr"/>
    <property type="match status" value="1"/>
</dbReference>
<keyword evidence="4 7" id="KW-0547">Nucleotide-binding</keyword>
<evidence type="ECO:0000256" key="1">
    <source>
        <dbReference type="ARBA" id="ARBA00005843"/>
    </source>
</evidence>
<evidence type="ECO:0000313" key="10">
    <source>
        <dbReference type="Proteomes" id="UP000232688"/>
    </source>
</evidence>
<dbReference type="SUPFAM" id="SSF56112">
    <property type="entry name" value="Protein kinase-like (PK-like)"/>
    <property type="match status" value="1"/>
</dbReference>